<gene>
    <name evidence="3" type="ORF">LY89DRAFT_713132</name>
</gene>
<dbReference type="GeneID" id="28827755"/>
<dbReference type="RefSeq" id="XP_018078596.1">
    <property type="nucleotide sequence ID" value="XM_018218029.1"/>
</dbReference>
<evidence type="ECO:0000256" key="1">
    <source>
        <dbReference type="SAM" id="Coils"/>
    </source>
</evidence>
<sequence>MMNAPQEFTLMLFIKILYSKTLDEQLEETRAALARARERRDAILAAGIARQAPQVEVMVDQIEEPVGAADYDEQYQEFREQRRARRMEALRRAHPVEPIVDQIQEPTQTAGVQGWRELMQARMEPLRRNRPAKTIVAPIPDPDRAARRQRIRDELIARREAHQNPRAEYFTRRAETPAPRARPIVPAESIIIPPLACLANAPARPPRMVSEEPPARRTPTGRAARHLRPIRRTRSQFVLKDRDCRHDEWDRVVDKEWHGRTELAGDFVLDIGGWGEELGRNWTGVMIVRWEYLESDLGFPE</sequence>
<accession>A0A194XVS1</accession>
<dbReference type="Proteomes" id="UP000070700">
    <property type="component" value="Unassembled WGS sequence"/>
</dbReference>
<keyword evidence="4" id="KW-1185">Reference proteome</keyword>
<evidence type="ECO:0000256" key="2">
    <source>
        <dbReference type="SAM" id="MobiDB-lite"/>
    </source>
</evidence>
<dbReference type="AlphaFoldDB" id="A0A194XVS1"/>
<reference evidence="3 4" key="1">
    <citation type="submission" date="2015-10" db="EMBL/GenBank/DDBJ databases">
        <title>Full genome of DAOMC 229536 Phialocephala scopiformis, a fungal endophyte of spruce producing the potent anti-insectan compound rugulosin.</title>
        <authorList>
            <consortium name="DOE Joint Genome Institute"/>
            <person name="Walker A.K."/>
            <person name="Frasz S.L."/>
            <person name="Seifert K.A."/>
            <person name="Miller J.D."/>
            <person name="Mondo S.J."/>
            <person name="Labutti K."/>
            <person name="Lipzen A."/>
            <person name="Dockter R."/>
            <person name="Kennedy M."/>
            <person name="Grigoriev I.V."/>
            <person name="Spatafora J.W."/>
        </authorList>
    </citation>
    <scope>NUCLEOTIDE SEQUENCE [LARGE SCALE GENOMIC DNA]</scope>
    <source>
        <strain evidence="3 4">CBS 120377</strain>
    </source>
</reference>
<dbReference type="KEGG" id="psco:LY89DRAFT_713132"/>
<proteinExistence type="predicted"/>
<organism evidence="3 4">
    <name type="scientific">Mollisia scopiformis</name>
    <name type="common">Conifer needle endophyte fungus</name>
    <name type="synonym">Phialocephala scopiformis</name>
    <dbReference type="NCBI Taxonomy" id="149040"/>
    <lineage>
        <taxon>Eukaryota</taxon>
        <taxon>Fungi</taxon>
        <taxon>Dikarya</taxon>
        <taxon>Ascomycota</taxon>
        <taxon>Pezizomycotina</taxon>
        <taxon>Leotiomycetes</taxon>
        <taxon>Helotiales</taxon>
        <taxon>Mollisiaceae</taxon>
        <taxon>Mollisia</taxon>
    </lineage>
</organism>
<feature type="coiled-coil region" evidence="1">
    <location>
        <begin position="19"/>
        <end position="46"/>
    </location>
</feature>
<protein>
    <submittedName>
        <fullName evidence="3">Uncharacterized protein</fullName>
    </submittedName>
</protein>
<dbReference type="EMBL" id="KQ947404">
    <property type="protein sequence ID" value="KUJ24241.1"/>
    <property type="molecule type" value="Genomic_DNA"/>
</dbReference>
<dbReference type="InParanoid" id="A0A194XVS1"/>
<keyword evidence="1" id="KW-0175">Coiled coil</keyword>
<evidence type="ECO:0000313" key="3">
    <source>
        <dbReference type="EMBL" id="KUJ24241.1"/>
    </source>
</evidence>
<evidence type="ECO:0000313" key="4">
    <source>
        <dbReference type="Proteomes" id="UP000070700"/>
    </source>
</evidence>
<name>A0A194XVS1_MOLSC</name>
<feature type="region of interest" description="Disordered" evidence="2">
    <location>
        <begin position="203"/>
        <end position="223"/>
    </location>
</feature>